<dbReference type="Pfam" id="PF13450">
    <property type="entry name" value="NAD_binding_8"/>
    <property type="match status" value="1"/>
</dbReference>
<accession>A0A8H3FDE9</accession>
<dbReference type="InterPro" id="IPR051209">
    <property type="entry name" value="FAD-bind_Monooxygenase_sf"/>
</dbReference>
<dbReference type="PRINTS" id="PR00368">
    <property type="entry name" value="FADPNR"/>
</dbReference>
<dbReference type="Gene3D" id="3.50.50.60">
    <property type="entry name" value="FAD/NAD(P)-binding domain"/>
    <property type="match status" value="2"/>
</dbReference>
<name>A0A8H3FDE9_9LECA</name>
<keyword evidence="3" id="KW-1185">Reference proteome</keyword>
<sequence length="581" mass="64848">MPSATSPTLGSIISDRSVDTVRPLKVICIGAGVSGILAAINLPQAVRNLDLVIYDKNEELGGTWFENKYPGCACDIPAHCYQLSFESNPAWASFYAKAPEILEYWKRVAEKHDCRKYMKLGHKALKARWDAGTAKWRVKLENVKTGEIFEDQGDAFITAIGALNEWKWPQIPGLHDFGGKLLHSAAWDESYDYKGKKIAAIGAGSSGIQIVPSLQPEVQHLDHYVRGRTWIAATFAREEIDRRDNGAGNFDFTEEEKDKWRKDPTSYLAFRKKIEAELQGGHNVTVRGSDAQKAARGYFTQSMRDRLSKKPEVADHMLPEFPPLCKRLTPGPGYLEALTADNVSVIPNPISHVTSTGVTTSDGIHRPVDAIVCATGFDTSFLNRFPVYGLNGISLIDRWSERTSSYLSMTVDSFPNYFMSVGPNSALGTGNFIMILERQSTYIASCLAKLQTQNILTMQPKPSAVNDFTNFCDEYFQGTVFSEECSSWYKSGKEGRVTALWPGSSLHAIQALDQVRWEDFDYDFVDGNAFGWFGNGWSQRDRSDEVSRTYYLDGQGMLDWPLKKTQAIKNGYGATNENKDG</sequence>
<comment type="caution">
    <text evidence="2">The sequence shown here is derived from an EMBL/GenBank/DDBJ whole genome shotgun (WGS) entry which is preliminary data.</text>
</comment>
<gene>
    <name evidence="2" type="ORF">ALECFALPRED_001833</name>
</gene>
<reference evidence="2" key="1">
    <citation type="submission" date="2021-03" db="EMBL/GenBank/DDBJ databases">
        <authorList>
            <person name="Tagirdzhanova G."/>
        </authorList>
    </citation>
    <scope>NUCLEOTIDE SEQUENCE</scope>
</reference>
<protein>
    <recommendedName>
        <fullName evidence="4">Flavin-containing monooxygenase</fullName>
    </recommendedName>
</protein>
<dbReference type="Proteomes" id="UP000664203">
    <property type="component" value="Unassembled WGS sequence"/>
</dbReference>
<evidence type="ECO:0000313" key="2">
    <source>
        <dbReference type="EMBL" id="CAF9921585.1"/>
    </source>
</evidence>
<dbReference type="PANTHER" id="PTHR42877:SF7">
    <property type="entry name" value="FLAVIN-BINDING MONOOXYGENASE-RELATED"/>
    <property type="match status" value="1"/>
</dbReference>
<organism evidence="2 3">
    <name type="scientific">Alectoria fallacina</name>
    <dbReference type="NCBI Taxonomy" id="1903189"/>
    <lineage>
        <taxon>Eukaryota</taxon>
        <taxon>Fungi</taxon>
        <taxon>Dikarya</taxon>
        <taxon>Ascomycota</taxon>
        <taxon>Pezizomycotina</taxon>
        <taxon>Lecanoromycetes</taxon>
        <taxon>OSLEUM clade</taxon>
        <taxon>Lecanoromycetidae</taxon>
        <taxon>Lecanorales</taxon>
        <taxon>Lecanorineae</taxon>
        <taxon>Parmeliaceae</taxon>
        <taxon>Alectoria</taxon>
    </lineage>
</organism>
<dbReference type="SUPFAM" id="SSF51905">
    <property type="entry name" value="FAD/NAD(P)-binding domain"/>
    <property type="match status" value="3"/>
</dbReference>
<evidence type="ECO:0008006" key="4">
    <source>
        <dbReference type="Google" id="ProtNLM"/>
    </source>
</evidence>
<evidence type="ECO:0000313" key="3">
    <source>
        <dbReference type="Proteomes" id="UP000664203"/>
    </source>
</evidence>
<dbReference type="PANTHER" id="PTHR42877">
    <property type="entry name" value="L-ORNITHINE N(5)-MONOOXYGENASE-RELATED"/>
    <property type="match status" value="1"/>
</dbReference>
<dbReference type="EMBL" id="CAJPDR010000147">
    <property type="protein sequence ID" value="CAF9921585.1"/>
    <property type="molecule type" value="Genomic_DNA"/>
</dbReference>
<dbReference type="InterPro" id="IPR036188">
    <property type="entry name" value="FAD/NAD-bd_sf"/>
</dbReference>
<comment type="similarity">
    <text evidence="1">Belongs to the FAD-binding monooxygenase family.</text>
</comment>
<proteinExistence type="inferred from homology"/>
<dbReference type="OrthoDB" id="74360at2759"/>
<dbReference type="AlphaFoldDB" id="A0A8H3FDE9"/>
<evidence type="ECO:0000256" key="1">
    <source>
        <dbReference type="ARBA" id="ARBA00010139"/>
    </source>
</evidence>